<sequence length="154" mass="17656">MKNKRYFPMFVDLENKPVVVVGGGKIATRRVKTLLKFTRQIHVVAPELTPELTELGELGQIRVSRRACKRDDLAHAYMVLAATSDRKVDDDIYRICREEGIYVNIASDREKCDFHFPGVVIQEEMTIGINASGLDHQKARKVREEIEKCLRDVQ</sequence>
<comment type="catalytic activity">
    <reaction evidence="6">
        <text>precorrin-2 + NAD(+) = sirohydrochlorin + NADH + 2 H(+)</text>
        <dbReference type="Rhea" id="RHEA:15613"/>
        <dbReference type="ChEBI" id="CHEBI:15378"/>
        <dbReference type="ChEBI" id="CHEBI:57540"/>
        <dbReference type="ChEBI" id="CHEBI:57945"/>
        <dbReference type="ChEBI" id="CHEBI:58351"/>
        <dbReference type="ChEBI" id="CHEBI:58827"/>
        <dbReference type="EC" id="1.3.1.76"/>
    </reaction>
</comment>
<dbReference type="AlphaFoldDB" id="A0A9D2B1K9"/>
<dbReference type="SUPFAM" id="SSF51735">
    <property type="entry name" value="NAD(P)-binding Rossmann-fold domains"/>
    <property type="match status" value="1"/>
</dbReference>
<dbReference type="PANTHER" id="PTHR35330:SF1">
    <property type="entry name" value="SIROHEME BIOSYNTHESIS PROTEIN MET8"/>
    <property type="match status" value="1"/>
</dbReference>
<dbReference type="NCBIfam" id="TIGR01470">
    <property type="entry name" value="cysG_Nterm"/>
    <property type="match status" value="1"/>
</dbReference>
<reference evidence="7" key="1">
    <citation type="journal article" date="2021" name="PeerJ">
        <title>Extensive microbial diversity within the chicken gut microbiome revealed by metagenomics and culture.</title>
        <authorList>
            <person name="Gilroy R."/>
            <person name="Ravi A."/>
            <person name="Getino M."/>
            <person name="Pursley I."/>
            <person name="Horton D.L."/>
            <person name="Alikhan N.F."/>
            <person name="Baker D."/>
            <person name="Gharbi K."/>
            <person name="Hall N."/>
            <person name="Watson M."/>
            <person name="Adriaenssens E.M."/>
            <person name="Foster-Nyarko E."/>
            <person name="Jarju S."/>
            <person name="Secka A."/>
            <person name="Antonio M."/>
            <person name="Oren A."/>
            <person name="Chaudhuri R.R."/>
            <person name="La Ragione R."/>
            <person name="Hildebrand F."/>
            <person name="Pallen M.J."/>
        </authorList>
    </citation>
    <scope>NUCLEOTIDE SEQUENCE</scope>
    <source>
        <strain evidence="7">ChiSjej1B19-8411</strain>
    </source>
</reference>
<comment type="pathway">
    <text evidence="1">Porphyrin-containing compound metabolism; siroheme biosynthesis; sirohydrochlorin from precorrin-2: step 1/1.</text>
</comment>
<dbReference type="InterPro" id="IPR006367">
    <property type="entry name" value="Sirohaem_synthase_N"/>
</dbReference>
<dbReference type="EMBL" id="DXEX01000011">
    <property type="protein sequence ID" value="HIX58177.1"/>
    <property type="molecule type" value="Genomic_DNA"/>
</dbReference>
<dbReference type="InterPro" id="IPR028161">
    <property type="entry name" value="Met8-like"/>
</dbReference>
<dbReference type="GO" id="GO:0019354">
    <property type="term" value="P:siroheme biosynthetic process"/>
    <property type="evidence" value="ECO:0007669"/>
    <property type="project" value="InterPro"/>
</dbReference>
<dbReference type="Pfam" id="PF13241">
    <property type="entry name" value="NAD_binding_7"/>
    <property type="match status" value="1"/>
</dbReference>
<dbReference type="PANTHER" id="PTHR35330">
    <property type="entry name" value="SIROHEME BIOSYNTHESIS PROTEIN MET8"/>
    <property type="match status" value="1"/>
</dbReference>
<dbReference type="InterPro" id="IPR036291">
    <property type="entry name" value="NAD(P)-bd_dom_sf"/>
</dbReference>
<protein>
    <recommendedName>
        <fullName evidence="2">precorrin-2 dehydrogenase</fullName>
        <ecNumber evidence="2">1.3.1.76</ecNumber>
    </recommendedName>
</protein>
<evidence type="ECO:0000313" key="7">
    <source>
        <dbReference type="EMBL" id="HIX58177.1"/>
    </source>
</evidence>
<evidence type="ECO:0000256" key="1">
    <source>
        <dbReference type="ARBA" id="ARBA00005010"/>
    </source>
</evidence>
<keyword evidence="3" id="KW-0560">Oxidoreductase</keyword>
<evidence type="ECO:0000313" key="8">
    <source>
        <dbReference type="Proteomes" id="UP000886817"/>
    </source>
</evidence>
<evidence type="ECO:0000256" key="3">
    <source>
        <dbReference type="ARBA" id="ARBA00023002"/>
    </source>
</evidence>
<evidence type="ECO:0000256" key="5">
    <source>
        <dbReference type="ARBA" id="ARBA00023244"/>
    </source>
</evidence>
<dbReference type="Gene3D" id="3.40.50.720">
    <property type="entry name" value="NAD(P)-binding Rossmann-like Domain"/>
    <property type="match status" value="1"/>
</dbReference>
<evidence type="ECO:0000256" key="4">
    <source>
        <dbReference type="ARBA" id="ARBA00023027"/>
    </source>
</evidence>
<dbReference type="GO" id="GO:0004325">
    <property type="term" value="F:ferrochelatase activity"/>
    <property type="evidence" value="ECO:0007669"/>
    <property type="project" value="InterPro"/>
</dbReference>
<keyword evidence="4" id="KW-0520">NAD</keyword>
<comment type="caution">
    <text evidence="7">The sequence shown here is derived from an EMBL/GenBank/DDBJ whole genome shotgun (WGS) entry which is preliminary data.</text>
</comment>
<evidence type="ECO:0000256" key="6">
    <source>
        <dbReference type="ARBA" id="ARBA00047561"/>
    </source>
</evidence>
<keyword evidence="5" id="KW-0627">Porphyrin biosynthesis</keyword>
<dbReference type="EC" id="1.3.1.76" evidence="2"/>
<name>A0A9D2B1K9_9FIRM</name>
<organism evidence="7 8">
    <name type="scientific">Candidatus Blautia gallistercoris</name>
    <dbReference type="NCBI Taxonomy" id="2838490"/>
    <lineage>
        <taxon>Bacteria</taxon>
        <taxon>Bacillati</taxon>
        <taxon>Bacillota</taxon>
        <taxon>Clostridia</taxon>
        <taxon>Lachnospirales</taxon>
        <taxon>Lachnospiraceae</taxon>
        <taxon>Blautia</taxon>
    </lineage>
</organism>
<dbReference type="Proteomes" id="UP000886817">
    <property type="component" value="Unassembled WGS sequence"/>
</dbReference>
<dbReference type="GO" id="GO:0043115">
    <property type="term" value="F:precorrin-2 dehydrogenase activity"/>
    <property type="evidence" value="ECO:0007669"/>
    <property type="project" value="UniProtKB-EC"/>
</dbReference>
<accession>A0A9D2B1K9</accession>
<gene>
    <name evidence="7" type="ORF">IAA45_00460</name>
</gene>
<evidence type="ECO:0000256" key="2">
    <source>
        <dbReference type="ARBA" id="ARBA00012400"/>
    </source>
</evidence>
<proteinExistence type="predicted"/>
<reference evidence="7" key="2">
    <citation type="submission" date="2021-04" db="EMBL/GenBank/DDBJ databases">
        <authorList>
            <person name="Gilroy R."/>
        </authorList>
    </citation>
    <scope>NUCLEOTIDE SEQUENCE</scope>
    <source>
        <strain evidence="7">ChiSjej1B19-8411</strain>
    </source>
</reference>